<dbReference type="EMBL" id="JALJOV010000870">
    <property type="protein sequence ID" value="KAK9859802.1"/>
    <property type="molecule type" value="Genomic_DNA"/>
</dbReference>
<reference evidence="1 2" key="1">
    <citation type="journal article" date="2024" name="Nat. Commun.">
        <title>Phylogenomics reveals the evolutionary origins of lichenization in chlorophyte algae.</title>
        <authorList>
            <person name="Puginier C."/>
            <person name="Libourel C."/>
            <person name="Otte J."/>
            <person name="Skaloud P."/>
            <person name="Haon M."/>
            <person name="Grisel S."/>
            <person name="Petersen M."/>
            <person name="Berrin J.G."/>
            <person name="Delaux P.M."/>
            <person name="Dal Grande F."/>
            <person name="Keller J."/>
        </authorList>
    </citation>
    <scope>NUCLEOTIDE SEQUENCE [LARGE SCALE GENOMIC DNA]</scope>
    <source>
        <strain evidence="1 2">SAG 2523</strain>
    </source>
</reference>
<comment type="caution">
    <text evidence="1">The sequence shown here is derived from an EMBL/GenBank/DDBJ whole genome shotgun (WGS) entry which is preliminary data.</text>
</comment>
<dbReference type="AlphaFoldDB" id="A0AAW1SW61"/>
<sequence length="231" mass="26112">MLRYQGVDWQDKVNWGCNRGVNPTGENHYDGMSLDPLEVLFVKMKAHIRQLGWPNANQAQHYQEWKTSRLAGASEVQSNDWLTKGDELRLPRILMRQYMGDGCFDHSFYRAHNRDLPTQLQTSDGLLWRHFVMHGEHEGRVFRFTCTPSLPSDAKAAYAEARAMAQAAAGTSARPQQLPQQLQHDPGSTAICQKLFGAPDQGMPELHDVEVGIMPLFGGRNDYIKTFLGCP</sequence>
<dbReference type="Proteomes" id="UP001485043">
    <property type="component" value="Unassembled WGS sequence"/>
</dbReference>
<evidence type="ECO:0000313" key="2">
    <source>
        <dbReference type="Proteomes" id="UP001485043"/>
    </source>
</evidence>
<gene>
    <name evidence="1" type="ORF">WJX84_008350</name>
</gene>
<keyword evidence="2" id="KW-1185">Reference proteome</keyword>
<proteinExistence type="predicted"/>
<organism evidence="1 2">
    <name type="scientific">Apatococcus fuscideae</name>
    <dbReference type="NCBI Taxonomy" id="2026836"/>
    <lineage>
        <taxon>Eukaryota</taxon>
        <taxon>Viridiplantae</taxon>
        <taxon>Chlorophyta</taxon>
        <taxon>core chlorophytes</taxon>
        <taxon>Trebouxiophyceae</taxon>
        <taxon>Chlorellales</taxon>
        <taxon>Chlorellaceae</taxon>
        <taxon>Apatococcus</taxon>
    </lineage>
</organism>
<accession>A0AAW1SW61</accession>
<evidence type="ECO:0000313" key="1">
    <source>
        <dbReference type="EMBL" id="KAK9859802.1"/>
    </source>
</evidence>
<protein>
    <submittedName>
        <fullName evidence="1">Uncharacterized protein</fullName>
    </submittedName>
</protein>
<name>A0AAW1SW61_9CHLO</name>